<accession>A0A846ZNG9</accession>
<name>A0A846ZNG9_9GAMM</name>
<dbReference type="Pfam" id="PF01311">
    <property type="entry name" value="Bac_export_1"/>
    <property type="match status" value="1"/>
</dbReference>
<comment type="similarity">
    <text evidence="2">Belongs to the FliR/MopE/SpaR family.</text>
</comment>
<dbReference type="EMBL" id="JAAZQD010000003">
    <property type="protein sequence ID" value="NKZ39011.1"/>
    <property type="molecule type" value="Genomic_DNA"/>
</dbReference>
<dbReference type="GO" id="GO:0005886">
    <property type="term" value="C:plasma membrane"/>
    <property type="evidence" value="ECO:0007669"/>
    <property type="project" value="UniProtKB-SubCell"/>
</dbReference>
<evidence type="ECO:0000256" key="7">
    <source>
        <dbReference type="SAM" id="Phobius"/>
    </source>
</evidence>
<keyword evidence="4 7" id="KW-0812">Transmembrane</keyword>
<evidence type="ECO:0000256" key="3">
    <source>
        <dbReference type="ARBA" id="ARBA00022475"/>
    </source>
</evidence>
<feature type="transmembrane region" description="Helical" evidence="7">
    <location>
        <begin position="127"/>
        <end position="146"/>
    </location>
</feature>
<feature type="transmembrane region" description="Helical" evidence="7">
    <location>
        <begin position="155"/>
        <end position="174"/>
    </location>
</feature>
<feature type="transmembrane region" description="Helical" evidence="7">
    <location>
        <begin position="180"/>
        <end position="202"/>
    </location>
</feature>
<keyword evidence="5 7" id="KW-1133">Transmembrane helix</keyword>
<evidence type="ECO:0000313" key="9">
    <source>
        <dbReference type="Proteomes" id="UP000541636"/>
    </source>
</evidence>
<keyword evidence="9" id="KW-1185">Reference proteome</keyword>
<gene>
    <name evidence="8" type="ORF">HF690_08615</name>
</gene>
<keyword evidence="3" id="KW-1003">Cell membrane</keyword>
<organism evidence="8 9">
    <name type="scientific">Oleiagrimonas citrea</name>
    <dbReference type="NCBI Taxonomy" id="1665687"/>
    <lineage>
        <taxon>Bacteria</taxon>
        <taxon>Pseudomonadati</taxon>
        <taxon>Pseudomonadota</taxon>
        <taxon>Gammaproteobacteria</taxon>
        <taxon>Lysobacterales</taxon>
        <taxon>Rhodanobacteraceae</taxon>
        <taxon>Oleiagrimonas</taxon>
    </lineage>
</organism>
<dbReference type="InterPro" id="IPR002010">
    <property type="entry name" value="T3SS_IM_R"/>
</dbReference>
<evidence type="ECO:0000313" key="8">
    <source>
        <dbReference type="EMBL" id="NKZ39011.1"/>
    </source>
</evidence>
<dbReference type="GO" id="GO:0006605">
    <property type="term" value="P:protein targeting"/>
    <property type="evidence" value="ECO:0007669"/>
    <property type="project" value="InterPro"/>
</dbReference>
<keyword evidence="8" id="KW-0282">Flagellum</keyword>
<keyword evidence="6 7" id="KW-0472">Membrane</keyword>
<feature type="transmembrane region" description="Helical" evidence="7">
    <location>
        <begin position="36"/>
        <end position="56"/>
    </location>
</feature>
<keyword evidence="8" id="KW-0969">Cilium</keyword>
<reference evidence="8 9" key="1">
    <citation type="journal article" date="2017" name="Int. J. Syst. Evol. Microbiol.">
        <title>Oleiagrimonas citrea sp. nov., a marine bacterium isolated from tidal flat sediment and emended description of the genus Oleiagrimonas Fang et al. 2015 and Oleiagrimonas soli.</title>
        <authorList>
            <person name="Yang S.H."/>
            <person name="Seo H.S."/>
            <person name="Seong C.N."/>
            <person name="Kwon K.K."/>
        </authorList>
    </citation>
    <scope>NUCLEOTIDE SEQUENCE [LARGE SCALE GENOMIC DNA]</scope>
    <source>
        <strain evidence="8 9">MEBiC09124</strain>
    </source>
</reference>
<evidence type="ECO:0000256" key="5">
    <source>
        <dbReference type="ARBA" id="ARBA00022989"/>
    </source>
</evidence>
<keyword evidence="8" id="KW-0966">Cell projection</keyword>
<protein>
    <submittedName>
        <fullName evidence="8">Flagellar biosynthetic protein FliR</fullName>
    </submittedName>
</protein>
<dbReference type="PANTHER" id="PTHR30065:SF1">
    <property type="entry name" value="SURFACE PRESENTATION OF ANTIGENS PROTEIN SPAR"/>
    <property type="match status" value="1"/>
</dbReference>
<proteinExistence type="inferred from homology"/>
<evidence type="ECO:0000256" key="2">
    <source>
        <dbReference type="ARBA" id="ARBA00009772"/>
    </source>
</evidence>
<dbReference type="Proteomes" id="UP000541636">
    <property type="component" value="Unassembled WGS sequence"/>
</dbReference>
<dbReference type="PANTHER" id="PTHR30065">
    <property type="entry name" value="FLAGELLAR BIOSYNTHETIC PROTEIN FLIR"/>
    <property type="match status" value="1"/>
</dbReference>
<dbReference type="RefSeq" id="WP_168609151.1">
    <property type="nucleotide sequence ID" value="NZ_JAAZQD010000003.1"/>
</dbReference>
<feature type="transmembrane region" description="Helical" evidence="7">
    <location>
        <begin position="209"/>
        <end position="231"/>
    </location>
</feature>
<evidence type="ECO:0000256" key="6">
    <source>
        <dbReference type="ARBA" id="ARBA00023136"/>
    </source>
</evidence>
<evidence type="ECO:0000256" key="1">
    <source>
        <dbReference type="ARBA" id="ARBA00004651"/>
    </source>
</evidence>
<feature type="transmembrane region" description="Helical" evidence="7">
    <location>
        <begin position="68"/>
        <end position="93"/>
    </location>
</feature>
<evidence type="ECO:0000256" key="4">
    <source>
        <dbReference type="ARBA" id="ARBA00022692"/>
    </source>
</evidence>
<comment type="subcellular location">
    <subcellularLocation>
        <location evidence="1">Cell membrane</location>
        <topology evidence="1">Multi-pass membrane protein</topology>
    </subcellularLocation>
</comment>
<comment type="caution">
    <text evidence="8">The sequence shown here is derived from an EMBL/GenBank/DDBJ whole genome shotgun (WGS) entry which is preliminary data.</text>
</comment>
<dbReference type="AlphaFoldDB" id="A0A846ZNG9"/>
<sequence>MDDMTPTLARFLLAGSRFAPLLLVKAASPLAWVPLYVRLTLLLIASLFAVGIVVPVQAGIPGLDQPVALLVVLLGEFVFGFGLALAVILPAAAVGFSARVIDVQSGVSAMTILNPSNPSAEAMAGTAMQWVVTLIFFALGFHLLLLNGFYASMKLVPLGAAGMSVTPTLFLSLLGRQFLLGLSVSAPVILGLFAVDAAVAFVSRSMPQANIYFLALPLKVAAAFLLLAIVLKFAPQWIGRMFGDAFTTLGLDARP</sequence>